<keyword evidence="2" id="KW-1133">Transmembrane helix</keyword>
<feature type="region of interest" description="Disordered" evidence="1">
    <location>
        <begin position="131"/>
        <end position="151"/>
    </location>
</feature>
<feature type="region of interest" description="Disordered" evidence="1">
    <location>
        <begin position="296"/>
        <end position="323"/>
    </location>
</feature>
<protein>
    <submittedName>
        <fullName evidence="3">Uncharacterized protein</fullName>
    </submittedName>
</protein>
<dbReference type="Proteomes" id="UP000282656">
    <property type="component" value="Unassembled WGS sequence"/>
</dbReference>
<sequence length="323" mass="36442">MAAAPAKVIAPTSKALVVEAPMLGVLDAMEAIPSPLRFQGLGRVLWILGPLVGVGLGLYYGTILEGAGSTVAKGVFLVSAILLWLRYELRSFRFHADGHPGDDPRRRSELVVRVLRRLREDLVPGAPIRLRIRPHPRDKGPGSSTFPLTFKKTAPPDQLDPWLQLETRLRDGAHLRLTAVERRRVKVSKAGPNGPRRRIKLKEYDTLFLEARLRVKAKRHPQLATLSEDRAREAVRLPPGAKLHRLRIRGGHLRLRIQLDESWRPVIPKDAPAAPDASRAVTMMLLSLYQMLHLARTPEAPRAHPKPSHRREKSRRRRRVQSR</sequence>
<proteinExistence type="predicted"/>
<evidence type="ECO:0000256" key="1">
    <source>
        <dbReference type="SAM" id="MobiDB-lite"/>
    </source>
</evidence>
<feature type="transmembrane region" description="Helical" evidence="2">
    <location>
        <begin position="44"/>
        <end position="61"/>
    </location>
</feature>
<dbReference type="RefSeq" id="WP_121769756.1">
    <property type="nucleotide sequence ID" value="NZ_RAWM01000025.1"/>
</dbReference>
<comment type="caution">
    <text evidence="3">The sequence shown here is derived from an EMBL/GenBank/DDBJ whole genome shotgun (WGS) entry which is preliminary data.</text>
</comment>
<keyword evidence="2" id="KW-0472">Membrane</keyword>
<organism evidence="3 4">
    <name type="scientific">Corallococcus interemptor</name>
    <dbReference type="NCBI Taxonomy" id="2316720"/>
    <lineage>
        <taxon>Bacteria</taxon>
        <taxon>Pseudomonadati</taxon>
        <taxon>Myxococcota</taxon>
        <taxon>Myxococcia</taxon>
        <taxon>Myxococcales</taxon>
        <taxon>Cystobacterineae</taxon>
        <taxon>Myxococcaceae</taxon>
        <taxon>Corallococcus</taxon>
    </lineage>
</organism>
<evidence type="ECO:0000313" key="4">
    <source>
        <dbReference type="Proteomes" id="UP000282656"/>
    </source>
</evidence>
<feature type="transmembrane region" description="Helical" evidence="2">
    <location>
        <begin position="67"/>
        <end position="85"/>
    </location>
</feature>
<gene>
    <name evidence="3" type="ORF">D7X96_12035</name>
</gene>
<dbReference type="EMBL" id="RAWM01000025">
    <property type="protein sequence ID" value="RKH70242.1"/>
    <property type="molecule type" value="Genomic_DNA"/>
</dbReference>
<feature type="compositionally biased region" description="Basic residues" evidence="1">
    <location>
        <begin position="303"/>
        <end position="323"/>
    </location>
</feature>
<evidence type="ECO:0000256" key="2">
    <source>
        <dbReference type="SAM" id="Phobius"/>
    </source>
</evidence>
<keyword evidence="2" id="KW-0812">Transmembrane</keyword>
<keyword evidence="4" id="KW-1185">Reference proteome</keyword>
<name>A0A3A8QZF4_9BACT</name>
<reference evidence="4" key="1">
    <citation type="submission" date="2018-09" db="EMBL/GenBank/DDBJ databases">
        <authorList>
            <person name="Livingstone P.G."/>
            <person name="Whitworth D.E."/>
        </authorList>
    </citation>
    <scope>NUCLEOTIDE SEQUENCE [LARGE SCALE GENOMIC DNA]</scope>
    <source>
        <strain evidence="4">AB047A</strain>
    </source>
</reference>
<evidence type="ECO:0000313" key="3">
    <source>
        <dbReference type="EMBL" id="RKH70242.1"/>
    </source>
</evidence>
<accession>A0A3A8QZF4</accession>
<dbReference type="OrthoDB" id="5509611at2"/>
<dbReference type="AlphaFoldDB" id="A0A3A8QZF4"/>